<keyword evidence="6 13" id="KW-0808">Transferase</keyword>
<dbReference type="InterPro" id="IPR006070">
    <property type="entry name" value="Sua5-like_dom"/>
</dbReference>
<evidence type="ECO:0000256" key="9">
    <source>
        <dbReference type="ARBA" id="ARBA00022741"/>
    </source>
</evidence>
<evidence type="ECO:0000256" key="6">
    <source>
        <dbReference type="ARBA" id="ARBA00022679"/>
    </source>
</evidence>
<dbReference type="Pfam" id="PF03481">
    <property type="entry name" value="Sua5_C"/>
    <property type="match status" value="1"/>
</dbReference>
<gene>
    <name evidence="16" type="ORF">AWT83_00800</name>
</gene>
<dbReference type="InterPro" id="IPR010923">
    <property type="entry name" value="T(6)A37_SUA5"/>
</dbReference>
<accession>A0A132P470</accession>
<comment type="caution">
    <text evidence="16">The sequence shown here is derived from an EMBL/GenBank/DDBJ whole genome shotgun (WGS) entry which is preliminary data.</text>
</comment>
<proteinExistence type="inferred from homology"/>
<dbReference type="Gene3D" id="3.40.50.11030">
    <property type="entry name" value="Threonylcarbamoyl-AMP synthase, C-terminal domain"/>
    <property type="match status" value="1"/>
</dbReference>
<dbReference type="Pfam" id="PF01300">
    <property type="entry name" value="Sua5_yciO_yrdC"/>
    <property type="match status" value="1"/>
</dbReference>
<evidence type="ECO:0000259" key="15">
    <source>
        <dbReference type="PROSITE" id="PS51163"/>
    </source>
</evidence>
<feature type="binding site" evidence="14">
    <location>
        <position position="53"/>
    </location>
    <ligand>
        <name>ATP</name>
        <dbReference type="ChEBI" id="CHEBI:30616"/>
    </ligand>
</feature>
<dbReference type="Gene3D" id="3.90.870.10">
    <property type="entry name" value="DHBP synthase"/>
    <property type="match status" value="1"/>
</dbReference>
<feature type="binding site" evidence="14">
    <location>
        <position position="139"/>
    </location>
    <ligand>
        <name>ATP</name>
        <dbReference type="ChEBI" id="CHEBI:30616"/>
    </ligand>
</feature>
<comment type="similarity">
    <text evidence="2 13">Belongs to the SUA5 family.</text>
</comment>
<evidence type="ECO:0000256" key="11">
    <source>
        <dbReference type="ARBA" id="ARBA00029774"/>
    </source>
</evidence>
<dbReference type="PROSITE" id="PS51163">
    <property type="entry name" value="YRDC"/>
    <property type="match status" value="1"/>
</dbReference>
<evidence type="ECO:0000256" key="2">
    <source>
        <dbReference type="ARBA" id="ARBA00007663"/>
    </source>
</evidence>
<dbReference type="EMBL" id="LRHK01000001">
    <property type="protein sequence ID" value="KWX17113.1"/>
    <property type="molecule type" value="Genomic_DNA"/>
</dbReference>
<evidence type="ECO:0000256" key="10">
    <source>
        <dbReference type="ARBA" id="ARBA00022840"/>
    </source>
</evidence>
<comment type="catalytic activity">
    <reaction evidence="12 13">
        <text>L-threonine + hydrogencarbonate + ATP = L-threonylcarbamoyladenylate + diphosphate + H2O</text>
        <dbReference type="Rhea" id="RHEA:36407"/>
        <dbReference type="ChEBI" id="CHEBI:15377"/>
        <dbReference type="ChEBI" id="CHEBI:17544"/>
        <dbReference type="ChEBI" id="CHEBI:30616"/>
        <dbReference type="ChEBI" id="CHEBI:33019"/>
        <dbReference type="ChEBI" id="CHEBI:57926"/>
        <dbReference type="ChEBI" id="CHEBI:73682"/>
        <dbReference type="EC" id="2.7.7.87"/>
    </reaction>
</comment>
<dbReference type="AlphaFoldDB" id="A0A132P470"/>
<protein>
    <recommendedName>
        <fullName evidence="4 13">Threonylcarbamoyl-AMP synthase</fullName>
        <shortName evidence="13">TC-AMP synthase</shortName>
        <ecNumber evidence="3 13">2.7.7.87</ecNumber>
    </recommendedName>
    <alternativeName>
        <fullName evidence="11 13">L-threonylcarbamoyladenylate synthase</fullName>
    </alternativeName>
</protein>
<feature type="binding site" evidence="14">
    <location>
        <position position="177"/>
    </location>
    <ligand>
        <name>L-threonine</name>
        <dbReference type="ChEBI" id="CHEBI:57926"/>
    </ligand>
</feature>
<dbReference type="GO" id="GO:0008033">
    <property type="term" value="P:tRNA processing"/>
    <property type="evidence" value="ECO:0007669"/>
    <property type="project" value="UniProtKB-KW"/>
</dbReference>
<name>A0A132P470_ENTFC</name>
<feature type="binding site" evidence="14">
    <location>
        <position position="57"/>
    </location>
    <ligand>
        <name>ATP</name>
        <dbReference type="ChEBI" id="CHEBI:30616"/>
    </ligand>
</feature>
<evidence type="ECO:0000256" key="13">
    <source>
        <dbReference type="PIRNR" id="PIRNR004930"/>
    </source>
</evidence>
<reference evidence="16 17" key="1">
    <citation type="submission" date="2016-01" db="EMBL/GenBank/DDBJ databases">
        <title>Molecular Mechanisms for transfer of large genomic segments between Enterococcus faecium strains.</title>
        <authorList>
            <person name="Garcia-Solache M.A."/>
            <person name="Lebreton F."/>
            <person name="Mclaughlin R.E."/>
            <person name="Whiteaker J.D."/>
            <person name="Gilmore M.S."/>
            <person name="Rice L.B."/>
        </authorList>
    </citation>
    <scope>NUCLEOTIDE SEQUENCE [LARGE SCALE GENOMIC DNA]</scope>
    <source>
        <strain evidence="16 17">D344RRF x C68</strain>
    </source>
</reference>
<dbReference type="GO" id="GO:0005737">
    <property type="term" value="C:cytoplasm"/>
    <property type="evidence" value="ECO:0007669"/>
    <property type="project" value="UniProtKB-SubCell"/>
</dbReference>
<dbReference type="GO" id="GO:0003725">
    <property type="term" value="F:double-stranded RNA binding"/>
    <property type="evidence" value="ECO:0007669"/>
    <property type="project" value="UniProtKB-UniRule"/>
</dbReference>
<sequence length="341" mass="37044">METKRYDETELQEAAEALKAGELVAFPTETVYGLGANALLPNSVKKVFSVKGRPQDNPLIVHVASFEQVKEYVDNFHPAAEKIVKNFWPGPLTLIFKIKKDTLPSVVTGGLSTAAFRMPDNKKTLEVIELSGVPLVGPSANTSGKPSPTTADHVYHDLQGKITGIIDDGATRIGVESTVLDLSDPAVAPMILRPGAVTKEQIEAVIESPVAIDQHLVKENETPKAPGMKYKHYSPDTRVLMVRDGDWSTAVQWAKNKKIRAGVIASPEIADQVRTDTAAVYMYNDNSVEAAAKGLFAGLRGLDEPTLGLDLIFVQVYPETGLGNAYMNRLKKAAGQNYFEK</sequence>
<dbReference type="Proteomes" id="UP000070452">
    <property type="component" value="Unassembled WGS sequence"/>
</dbReference>
<keyword evidence="8 13" id="KW-0548">Nucleotidyltransferase</keyword>
<feature type="binding site" evidence="14">
    <location>
        <position position="147"/>
    </location>
    <ligand>
        <name>ATP</name>
        <dbReference type="ChEBI" id="CHEBI:30616"/>
    </ligand>
</feature>
<dbReference type="InterPro" id="IPR038385">
    <property type="entry name" value="Sua5/YwlC_C"/>
</dbReference>
<evidence type="ECO:0000313" key="17">
    <source>
        <dbReference type="Proteomes" id="UP000070452"/>
    </source>
</evidence>
<dbReference type="SUPFAM" id="SSF55821">
    <property type="entry name" value="YrdC/RibB"/>
    <property type="match status" value="1"/>
</dbReference>
<evidence type="ECO:0000256" key="5">
    <source>
        <dbReference type="ARBA" id="ARBA00022490"/>
    </source>
</evidence>
<dbReference type="GO" id="GO:0000049">
    <property type="term" value="F:tRNA binding"/>
    <property type="evidence" value="ECO:0007669"/>
    <property type="project" value="TreeGrafter"/>
</dbReference>
<feature type="binding site" evidence="14">
    <location>
        <position position="117"/>
    </location>
    <ligand>
        <name>L-threonine</name>
        <dbReference type="ChEBI" id="CHEBI:57926"/>
    </ligand>
</feature>
<evidence type="ECO:0000256" key="1">
    <source>
        <dbReference type="ARBA" id="ARBA00004496"/>
    </source>
</evidence>
<dbReference type="FunFam" id="3.90.870.10:FF:000009">
    <property type="entry name" value="Threonylcarbamoyl-AMP synthase, putative"/>
    <property type="match status" value="1"/>
</dbReference>
<evidence type="ECO:0000256" key="8">
    <source>
        <dbReference type="ARBA" id="ARBA00022695"/>
    </source>
</evidence>
<feature type="binding site" evidence="14">
    <location>
        <position position="113"/>
    </location>
    <ligand>
        <name>ATP</name>
        <dbReference type="ChEBI" id="CHEBI:30616"/>
    </ligand>
</feature>
<evidence type="ECO:0000256" key="14">
    <source>
        <dbReference type="PIRSR" id="PIRSR004930-1"/>
    </source>
</evidence>
<keyword evidence="9 13" id="KW-0547">Nucleotide-binding</keyword>
<dbReference type="InterPro" id="IPR017945">
    <property type="entry name" value="DHBP_synth_RibB-like_a/b_dom"/>
</dbReference>
<dbReference type="PANTHER" id="PTHR17490">
    <property type="entry name" value="SUA5"/>
    <property type="match status" value="1"/>
</dbReference>
<feature type="binding site" evidence="14">
    <location>
        <position position="30"/>
    </location>
    <ligand>
        <name>L-threonine</name>
        <dbReference type="ChEBI" id="CHEBI:57926"/>
    </ligand>
</feature>
<evidence type="ECO:0000256" key="3">
    <source>
        <dbReference type="ARBA" id="ARBA00012584"/>
    </source>
</evidence>
<organism evidence="16 17">
    <name type="scientific">Enterococcus faecium</name>
    <name type="common">Streptococcus faecium</name>
    <dbReference type="NCBI Taxonomy" id="1352"/>
    <lineage>
        <taxon>Bacteria</taxon>
        <taxon>Bacillati</taxon>
        <taxon>Bacillota</taxon>
        <taxon>Bacilli</taxon>
        <taxon>Lactobacillales</taxon>
        <taxon>Enterococcaceae</taxon>
        <taxon>Enterococcus</taxon>
    </lineage>
</organism>
<keyword evidence="5 13" id="KW-0963">Cytoplasm</keyword>
<dbReference type="GO" id="GO:0006450">
    <property type="term" value="P:regulation of translational fidelity"/>
    <property type="evidence" value="ECO:0007669"/>
    <property type="project" value="TreeGrafter"/>
</dbReference>
<keyword evidence="7 13" id="KW-0819">tRNA processing</keyword>
<dbReference type="GO" id="GO:0061710">
    <property type="term" value="F:L-threonylcarbamoyladenylate synthase"/>
    <property type="evidence" value="ECO:0007669"/>
    <property type="project" value="UniProtKB-EC"/>
</dbReference>
<dbReference type="RefSeq" id="WP_002317817.1">
    <property type="nucleotide sequence ID" value="NZ_CAMRQU010000014.1"/>
</dbReference>
<dbReference type="NCBIfam" id="TIGR00057">
    <property type="entry name" value="L-threonylcarbamoyladenylate synthase"/>
    <property type="match status" value="1"/>
</dbReference>
<dbReference type="GO" id="GO:0005524">
    <property type="term" value="F:ATP binding"/>
    <property type="evidence" value="ECO:0007669"/>
    <property type="project" value="UniProtKB-UniRule"/>
</dbReference>
<evidence type="ECO:0000313" key="16">
    <source>
        <dbReference type="EMBL" id="KWX17113.1"/>
    </source>
</evidence>
<dbReference type="PIRSF" id="PIRSF004930">
    <property type="entry name" value="Tln_factor_SUA5"/>
    <property type="match status" value="1"/>
</dbReference>
<dbReference type="InterPro" id="IPR050156">
    <property type="entry name" value="TC-AMP_synthase_SUA5"/>
</dbReference>
<feature type="binding site" evidence="14">
    <location>
        <position position="193"/>
    </location>
    <ligand>
        <name>ATP</name>
        <dbReference type="ChEBI" id="CHEBI:30616"/>
    </ligand>
</feature>
<evidence type="ECO:0000256" key="4">
    <source>
        <dbReference type="ARBA" id="ARBA00015492"/>
    </source>
</evidence>
<feature type="domain" description="YrdC-like" evidence="15">
    <location>
        <begin position="8"/>
        <end position="197"/>
    </location>
</feature>
<feature type="binding site" evidence="14">
    <location>
        <position position="62"/>
    </location>
    <ligand>
        <name>L-threonine</name>
        <dbReference type="ChEBI" id="CHEBI:57926"/>
    </ligand>
</feature>
<dbReference type="EC" id="2.7.7.87" evidence="3 13"/>
<evidence type="ECO:0000256" key="7">
    <source>
        <dbReference type="ARBA" id="ARBA00022694"/>
    </source>
</evidence>
<evidence type="ECO:0000256" key="12">
    <source>
        <dbReference type="ARBA" id="ARBA00048366"/>
    </source>
</evidence>
<keyword evidence="10 13" id="KW-0067">ATP-binding</keyword>
<dbReference type="InterPro" id="IPR005145">
    <property type="entry name" value="Sua5_C"/>
</dbReference>
<dbReference type="PANTHER" id="PTHR17490:SF16">
    <property type="entry name" value="THREONYLCARBAMOYL-AMP SYNTHASE"/>
    <property type="match status" value="1"/>
</dbReference>
<comment type="function">
    <text evidence="13">Required for the formation of a threonylcarbamoyl group on adenosine at position 37 (t(6)A37) in tRNAs that read codons beginning with adenine.</text>
</comment>
<feature type="binding site" evidence="14">
    <location>
        <position position="233"/>
    </location>
    <ligand>
        <name>ATP</name>
        <dbReference type="ChEBI" id="CHEBI:30616"/>
    </ligand>
</feature>
<comment type="subcellular location">
    <subcellularLocation>
        <location evidence="1 13">Cytoplasm</location>
    </subcellularLocation>
</comment>